<reference evidence="4 5" key="1">
    <citation type="submission" date="2019-02" db="EMBL/GenBank/DDBJ databases">
        <title>Deep-cultivation of Planctomycetes and their phenomic and genomic characterization uncovers novel biology.</title>
        <authorList>
            <person name="Wiegand S."/>
            <person name="Jogler M."/>
            <person name="Boedeker C."/>
            <person name="Pinto D."/>
            <person name="Vollmers J."/>
            <person name="Rivas-Marin E."/>
            <person name="Kohn T."/>
            <person name="Peeters S.H."/>
            <person name="Heuer A."/>
            <person name="Rast P."/>
            <person name="Oberbeckmann S."/>
            <person name="Bunk B."/>
            <person name="Jeske O."/>
            <person name="Meyerdierks A."/>
            <person name="Storesund J.E."/>
            <person name="Kallscheuer N."/>
            <person name="Luecker S."/>
            <person name="Lage O.M."/>
            <person name="Pohl T."/>
            <person name="Merkel B.J."/>
            <person name="Hornburger P."/>
            <person name="Mueller R.-W."/>
            <person name="Bruemmer F."/>
            <person name="Labrenz M."/>
            <person name="Spormann A.M."/>
            <person name="Op den Camp H."/>
            <person name="Overmann J."/>
            <person name="Amann R."/>
            <person name="Jetten M.S.M."/>
            <person name="Mascher T."/>
            <person name="Medema M.H."/>
            <person name="Devos D.P."/>
            <person name="Kaster A.-K."/>
            <person name="Ovreas L."/>
            <person name="Rohde M."/>
            <person name="Galperin M.Y."/>
            <person name="Jogler C."/>
        </authorList>
    </citation>
    <scope>NUCLEOTIDE SEQUENCE [LARGE SCALE GENOMIC DNA]</scope>
    <source>
        <strain evidence="4 5">Q31a</strain>
    </source>
</reference>
<dbReference type="Proteomes" id="UP000318017">
    <property type="component" value="Chromosome"/>
</dbReference>
<dbReference type="GO" id="GO:0009898">
    <property type="term" value="C:cytoplasmic side of plasma membrane"/>
    <property type="evidence" value="ECO:0007669"/>
    <property type="project" value="TreeGrafter"/>
</dbReference>
<keyword evidence="4" id="KW-0378">Hydrolase</keyword>
<evidence type="ECO:0000259" key="3">
    <source>
        <dbReference type="Pfam" id="PF13614"/>
    </source>
</evidence>
<dbReference type="EC" id="3.6.-.-" evidence="4"/>
<dbReference type="EMBL" id="CP036298">
    <property type="protein sequence ID" value="QDV23304.1"/>
    <property type="molecule type" value="Genomic_DNA"/>
</dbReference>
<dbReference type="PANTHER" id="PTHR43384:SF6">
    <property type="entry name" value="SEPTUM SITE-DETERMINING PROTEIN MIND HOMOLOG, CHLOROPLASTIC"/>
    <property type="match status" value="1"/>
</dbReference>
<keyword evidence="5" id="KW-1185">Reference proteome</keyword>
<name>A0A518G3Y1_9BACT</name>
<organism evidence="4 5">
    <name type="scientific">Aureliella helgolandensis</name>
    <dbReference type="NCBI Taxonomy" id="2527968"/>
    <lineage>
        <taxon>Bacteria</taxon>
        <taxon>Pseudomonadati</taxon>
        <taxon>Planctomycetota</taxon>
        <taxon>Planctomycetia</taxon>
        <taxon>Pirellulales</taxon>
        <taxon>Pirellulaceae</taxon>
        <taxon>Aureliella</taxon>
    </lineage>
</organism>
<dbReference type="Gene3D" id="3.40.50.2300">
    <property type="match status" value="1"/>
</dbReference>
<dbReference type="AlphaFoldDB" id="A0A518G3Y1"/>
<feature type="domain" description="AAA" evidence="3">
    <location>
        <begin position="130"/>
        <end position="277"/>
    </location>
</feature>
<dbReference type="InterPro" id="IPR025669">
    <property type="entry name" value="AAA_dom"/>
</dbReference>
<dbReference type="GO" id="GO:0005524">
    <property type="term" value="F:ATP binding"/>
    <property type="evidence" value="ECO:0007669"/>
    <property type="project" value="UniProtKB-KW"/>
</dbReference>
<sequence length="365" mass="40254">MRAASIVIAVNTAHSEALRIRLTASGVVVSEVFDYTHAFTHLKSNAVNSDILFYHGENDVAKDTLAVSKLCEISTLPIVVVGQMSDPRYVVDLVRAGAFDCIDSSDRFEQEIEACIVRLKRDMPEKQSGKVISVISPAGGCGASTVAVNLGVALSSSPYKSCLLELDPFMGTASLLLDLEPQHLIQDVYDHSDHMDEEMLEKVFAHHKSGLKLLSSRSNERRQFKLDLKTSAKLLWWTAQSNSHVLVDCPPPHHSEYINILRFSDMIIIVLRLEFPCLVQCRSLMIQLQKAGIAEDRILLVANRCNRKVDLEAQQVKQALGRNVDFSLPDDSIASLACNIGNPIVSEFIGSKLGQSLSKLAKQIT</sequence>
<evidence type="ECO:0000313" key="4">
    <source>
        <dbReference type="EMBL" id="QDV23304.1"/>
    </source>
</evidence>
<dbReference type="GO" id="GO:0016887">
    <property type="term" value="F:ATP hydrolysis activity"/>
    <property type="evidence" value="ECO:0007669"/>
    <property type="project" value="TreeGrafter"/>
</dbReference>
<proteinExistence type="predicted"/>
<evidence type="ECO:0000256" key="1">
    <source>
        <dbReference type="ARBA" id="ARBA00022741"/>
    </source>
</evidence>
<dbReference type="SUPFAM" id="SSF52540">
    <property type="entry name" value="P-loop containing nucleoside triphosphate hydrolases"/>
    <property type="match status" value="1"/>
</dbReference>
<protein>
    <submittedName>
        <fullName evidence="4">Sporulation initiation inhibitor protein Soj</fullName>
        <ecNumber evidence="4">3.6.-.-</ecNumber>
    </submittedName>
</protein>
<accession>A0A518G3Y1</accession>
<dbReference type="GO" id="GO:0005829">
    <property type="term" value="C:cytosol"/>
    <property type="evidence" value="ECO:0007669"/>
    <property type="project" value="TreeGrafter"/>
</dbReference>
<evidence type="ECO:0000256" key="2">
    <source>
        <dbReference type="ARBA" id="ARBA00022840"/>
    </source>
</evidence>
<dbReference type="KEGG" id="ahel:Q31a_16020"/>
<dbReference type="InterPro" id="IPR050625">
    <property type="entry name" value="ParA/MinD_ATPase"/>
</dbReference>
<keyword evidence="2" id="KW-0067">ATP-binding</keyword>
<gene>
    <name evidence="4" type="primary">soj_2</name>
    <name evidence="4" type="ORF">Q31a_16020</name>
</gene>
<dbReference type="PANTHER" id="PTHR43384">
    <property type="entry name" value="SEPTUM SITE-DETERMINING PROTEIN MIND HOMOLOG, CHLOROPLASTIC-RELATED"/>
    <property type="match status" value="1"/>
</dbReference>
<dbReference type="Gene3D" id="3.40.50.300">
    <property type="entry name" value="P-loop containing nucleotide triphosphate hydrolases"/>
    <property type="match status" value="1"/>
</dbReference>
<evidence type="ECO:0000313" key="5">
    <source>
        <dbReference type="Proteomes" id="UP000318017"/>
    </source>
</evidence>
<dbReference type="InterPro" id="IPR027417">
    <property type="entry name" value="P-loop_NTPase"/>
</dbReference>
<dbReference type="RefSeq" id="WP_197356388.1">
    <property type="nucleotide sequence ID" value="NZ_CP036298.1"/>
</dbReference>
<dbReference type="Pfam" id="PF13614">
    <property type="entry name" value="AAA_31"/>
    <property type="match status" value="1"/>
</dbReference>
<dbReference type="GO" id="GO:0051782">
    <property type="term" value="P:negative regulation of cell division"/>
    <property type="evidence" value="ECO:0007669"/>
    <property type="project" value="TreeGrafter"/>
</dbReference>
<keyword evidence="1" id="KW-0547">Nucleotide-binding</keyword>